<protein>
    <submittedName>
        <fullName evidence="2">Uncharacterized protein</fullName>
    </submittedName>
</protein>
<sequence length="219" mass="23481">MLFANTKTWMSVLLACSSIPAALSAPTSSPVDAVAVRDVISSPALVAADISLLDKVGKSRVITERDAASDIHLAKRYLIGSPYQKRTIQVGLKKAVHGIAAGTTWIWEISYGYVTTNGGKEGQVKGNLVKGDGSFSFGPFKIDQAFISSVDGIVSAVFDAVIKTTNEKIELGLTWAEEFTSKGATLENHGQASSFTYFTAGGRQERYGQDVFEYSLKQS</sequence>
<feature type="signal peptide" evidence="1">
    <location>
        <begin position="1"/>
        <end position="24"/>
    </location>
</feature>
<organism evidence="2 3">
    <name type="scientific">Stemphylium lycopersici</name>
    <name type="common">Tomato gray leaf spot disease fungus</name>
    <name type="synonym">Thyrospora lycopersici</name>
    <dbReference type="NCBI Taxonomy" id="183478"/>
    <lineage>
        <taxon>Eukaryota</taxon>
        <taxon>Fungi</taxon>
        <taxon>Dikarya</taxon>
        <taxon>Ascomycota</taxon>
        <taxon>Pezizomycotina</taxon>
        <taxon>Dothideomycetes</taxon>
        <taxon>Pleosporomycetidae</taxon>
        <taxon>Pleosporales</taxon>
        <taxon>Pleosporineae</taxon>
        <taxon>Pleosporaceae</taxon>
        <taxon>Stemphylium</taxon>
    </lineage>
</organism>
<comment type="caution">
    <text evidence="2">The sequence shown here is derived from an EMBL/GenBank/DDBJ whole genome shotgun (WGS) entry which is preliminary data.</text>
</comment>
<reference evidence="3" key="1">
    <citation type="submission" date="2018-05" db="EMBL/GenBank/DDBJ databases">
        <title>Draft genome sequence of Stemphylium lycopersici strain CIDEFI 213.</title>
        <authorList>
            <person name="Medina R."/>
            <person name="Franco M.E.E."/>
            <person name="Lucentini C.G."/>
            <person name="Saparrat M.C.N."/>
            <person name="Balatti P.A."/>
        </authorList>
    </citation>
    <scope>NUCLEOTIDE SEQUENCE [LARGE SCALE GENOMIC DNA]</scope>
    <source>
        <strain evidence="3">CIDEFI 213</strain>
    </source>
</reference>
<dbReference type="AlphaFoldDB" id="A0A364MRJ3"/>
<evidence type="ECO:0000313" key="2">
    <source>
        <dbReference type="EMBL" id="RAQ99424.1"/>
    </source>
</evidence>
<gene>
    <name evidence="2" type="ORF">DDE83_009195</name>
</gene>
<proteinExistence type="predicted"/>
<dbReference type="Proteomes" id="UP000249619">
    <property type="component" value="Unassembled WGS sequence"/>
</dbReference>
<evidence type="ECO:0000256" key="1">
    <source>
        <dbReference type="SAM" id="SignalP"/>
    </source>
</evidence>
<keyword evidence="3" id="KW-1185">Reference proteome</keyword>
<keyword evidence="1" id="KW-0732">Signal</keyword>
<feature type="chain" id="PRO_5016561322" evidence="1">
    <location>
        <begin position="25"/>
        <end position="219"/>
    </location>
</feature>
<dbReference type="OrthoDB" id="3674159at2759"/>
<accession>A0A364MRJ3</accession>
<dbReference type="EMBL" id="QGDH01000535">
    <property type="protein sequence ID" value="RAQ99424.1"/>
    <property type="molecule type" value="Genomic_DNA"/>
</dbReference>
<name>A0A364MRJ3_STELY</name>
<evidence type="ECO:0000313" key="3">
    <source>
        <dbReference type="Proteomes" id="UP000249619"/>
    </source>
</evidence>